<feature type="transmembrane region" description="Helical" evidence="1">
    <location>
        <begin position="137"/>
        <end position="157"/>
    </location>
</feature>
<reference evidence="2 3" key="1">
    <citation type="submission" date="2017-11" db="EMBL/GenBank/DDBJ databases">
        <title>Bacterial isolate from king chilli rhizosphere.</title>
        <authorList>
            <person name="Takhelmayum P."/>
            <person name="Sarangthem I."/>
        </authorList>
    </citation>
    <scope>NUCLEOTIDE SEQUENCE [LARGE SCALE GENOMIC DNA]</scope>
    <source>
        <strain evidence="3">t26</strain>
    </source>
</reference>
<organism evidence="2 3">
    <name type="scientific">Lysinibacillus xylanilyticus</name>
    <dbReference type="NCBI Taxonomy" id="582475"/>
    <lineage>
        <taxon>Bacteria</taxon>
        <taxon>Bacillati</taxon>
        <taxon>Bacillota</taxon>
        <taxon>Bacilli</taxon>
        <taxon>Bacillales</taxon>
        <taxon>Bacillaceae</taxon>
        <taxon>Lysinibacillus</taxon>
    </lineage>
</organism>
<gene>
    <name evidence="2" type="ORF">CWD94_13930</name>
</gene>
<comment type="caution">
    <text evidence="2">The sequence shown here is derived from an EMBL/GenBank/DDBJ whole genome shotgun (WGS) entry which is preliminary data.</text>
</comment>
<accession>A0A2M9Q4I8</accession>
<protein>
    <submittedName>
        <fullName evidence="2">Uncharacterized protein</fullName>
    </submittedName>
</protein>
<keyword evidence="1" id="KW-1133">Transmembrane helix</keyword>
<evidence type="ECO:0000313" key="2">
    <source>
        <dbReference type="EMBL" id="PJO42882.1"/>
    </source>
</evidence>
<dbReference type="Proteomes" id="UP000232101">
    <property type="component" value="Unassembled WGS sequence"/>
</dbReference>
<feature type="transmembrane region" description="Helical" evidence="1">
    <location>
        <begin position="70"/>
        <end position="88"/>
    </location>
</feature>
<sequence>MKFAKVKLFIVHILVLGTFLIVNQVTPSPGDTSGNGNPALLIIWILIPLLIFIVILWVHIFRMSSISTTFFIISIFGILVHLTVSIFYQKKELNEYREVIKIALIKREGVADAQYIQSITSGLDIHMNNQNFNINTYFMFVTFSILLAIIYTLWNTWKKRKNPELRIFYSLL</sequence>
<name>A0A2M9Q4I8_9BACI</name>
<evidence type="ECO:0000313" key="3">
    <source>
        <dbReference type="Proteomes" id="UP000232101"/>
    </source>
</evidence>
<dbReference type="EMBL" id="PHQY01000646">
    <property type="protein sequence ID" value="PJO42882.1"/>
    <property type="molecule type" value="Genomic_DNA"/>
</dbReference>
<dbReference type="RefSeq" id="WP_100543528.1">
    <property type="nucleotide sequence ID" value="NZ_PHQY01000646.1"/>
</dbReference>
<keyword evidence="1" id="KW-0812">Transmembrane</keyword>
<feature type="transmembrane region" description="Helical" evidence="1">
    <location>
        <begin position="39"/>
        <end position="58"/>
    </location>
</feature>
<dbReference type="AlphaFoldDB" id="A0A2M9Q4I8"/>
<evidence type="ECO:0000256" key="1">
    <source>
        <dbReference type="SAM" id="Phobius"/>
    </source>
</evidence>
<proteinExistence type="predicted"/>
<keyword evidence="1" id="KW-0472">Membrane</keyword>